<name>A0A0M9GPD2_9HYPH</name>
<sequence length="232" mass="24053">MLVFVFICFVTSSLVVGALWGVSGKLPEKVEGFIVAVAGGALIISLVLELIEPASSEASLFWILALILIGAGVFTAIDYLIKQRMKSKGGFGLLAAVTLDGIPENLALGVALIGGGPAQIAALAGSIFLSNLPEAAGSAMEMQKDNYSKKHTMVIWTGTAILLSSSAVAGYLFLQDVDDFYLALIKAFAAGAVAASLSTEVFPQAFKKDSLWTGLAIALGISIAYGLHKLGV</sequence>
<feature type="transmembrane region" description="Helical" evidence="1">
    <location>
        <begin position="210"/>
        <end position="228"/>
    </location>
</feature>
<dbReference type="PATRIC" id="fig|1514904.3.peg.1591"/>
<keyword evidence="1" id="KW-1133">Transmembrane helix</keyword>
<feature type="transmembrane region" description="Helical" evidence="1">
    <location>
        <begin position="180"/>
        <end position="198"/>
    </location>
</feature>
<evidence type="ECO:0000256" key="1">
    <source>
        <dbReference type="SAM" id="Phobius"/>
    </source>
</evidence>
<organism evidence="2 3">
    <name type="scientific">Ahrensia marina</name>
    <dbReference type="NCBI Taxonomy" id="1514904"/>
    <lineage>
        <taxon>Bacteria</taxon>
        <taxon>Pseudomonadati</taxon>
        <taxon>Pseudomonadota</taxon>
        <taxon>Alphaproteobacteria</taxon>
        <taxon>Hyphomicrobiales</taxon>
        <taxon>Ahrensiaceae</taxon>
        <taxon>Ahrensia</taxon>
    </lineage>
</organism>
<evidence type="ECO:0000313" key="2">
    <source>
        <dbReference type="EMBL" id="KPB02540.1"/>
    </source>
</evidence>
<feature type="transmembrane region" description="Helical" evidence="1">
    <location>
        <begin position="106"/>
        <end position="132"/>
    </location>
</feature>
<keyword evidence="1" id="KW-0812">Transmembrane</keyword>
<dbReference type="AlphaFoldDB" id="A0A0M9GPD2"/>
<gene>
    <name evidence="2" type="ORF">SU32_01955</name>
</gene>
<evidence type="ECO:0000313" key="3">
    <source>
        <dbReference type="Proteomes" id="UP000038011"/>
    </source>
</evidence>
<dbReference type="OrthoDB" id="1145132at2"/>
<feature type="transmembrane region" description="Helical" evidence="1">
    <location>
        <begin position="60"/>
        <end position="81"/>
    </location>
</feature>
<keyword evidence="3" id="KW-1185">Reference proteome</keyword>
<accession>A0A0M9GPD2</accession>
<protein>
    <submittedName>
        <fullName evidence="2">Zinc transporter</fullName>
    </submittedName>
</protein>
<keyword evidence="1" id="KW-0472">Membrane</keyword>
<dbReference type="RefSeq" id="WP_053997648.1">
    <property type="nucleotide sequence ID" value="NZ_JXMU01000002.1"/>
</dbReference>
<reference evidence="2 3" key="1">
    <citation type="submission" date="2015-01" db="EMBL/GenBank/DDBJ databases">
        <title>Ahrensia donghaiensis sp. nov., a novel dimethylsulphoniopropionate-cleavage bacterium isolated from seawater and emended descriptions of the genus Ahrensia and Ahrensia kielensis.</title>
        <authorList>
            <person name="Liu J."/>
        </authorList>
    </citation>
    <scope>NUCLEOTIDE SEQUENCE [LARGE SCALE GENOMIC DNA]</scope>
    <source>
        <strain evidence="2 3">LZD062</strain>
    </source>
</reference>
<feature type="transmembrane region" description="Helical" evidence="1">
    <location>
        <begin position="153"/>
        <end position="174"/>
    </location>
</feature>
<proteinExistence type="predicted"/>
<comment type="caution">
    <text evidence="2">The sequence shown here is derived from an EMBL/GenBank/DDBJ whole genome shotgun (WGS) entry which is preliminary data.</text>
</comment>
<dbReference type="EMBL" id="JXMU01000002">
    <property type="protein sequence ID" value="KPB02540.1"/>
    <property type="molecule type" value="Genomic_DNA"/>
</dbReference>
<dbReference type="Proteomes" id="UP000038011">
    <property type="component" value="Unassembled WGS sequence"/>
</dbReference>
<feature type="transmembrane region" description="Helical" evidence="1">
    <location>
        <begin position="33"/>
        <end position="51"/>
    </location>
</feature>
<dbReference type="STRING" id="1514904.SU32_01955"/>